<keyword evidence="2" id="KW-1185">Reference proteome</keyword>
<dbReference type="Proteomes" id="UP000693946">
    <property type="component" value="Linkage Group LG21"/>
</dbReference>
<sequence>MTLLRHSLKRHHLMYRGGHAAGTTLKVFDESCCSCVLSQTTIVRLKTFLNCDDSHEELHIPGVDYKLCAAASSSSTAQSEALNSTLEDVYGFRFISSSGWTSIMAAAWEGGDALFLLTLIGLPDNISTALFFFFPGSQKPERRGELYHQ</sequence>
<dbReference type="AlphaFoldDB" id="A0AAV6QZU2"/>
<evidence type="ECO:0000313" key="1">
    <source>
        <dbReference type="EMBL" id="KAG7498794.1"/>
    </source>
</evidence>
<comment type="caution">
    <text evidence="1">The sequence shown here is derived from an EMBL/GenBank/DDBJ whole genome shotgun (WGS) entry which is preliminary data.</text>
</comment>
<accession>A0AAV6QZU2</accession>
<reference evidence="1 2" key="1">
    <citation type="journal article" date="2021" name="Sci. Rep.">
        <title>Chromosome anchoring in Senegalese sole (Solea senegalensis) reveals sex-associated markers and genome rearrangements in flatfish.</title>
        <authorList>
            <person name="Guerrero-Cozar I."/>
            <person name="Gomez-Garrido J."/>
            <person name="Berbel C."/>
            <person name="Martinez-Blanch J.F."/>
            <person name="Alioto T."/>
            <person name="Claros M.G."/>
            <person name="Gagnaire P.A."/>
            <person name="Manchado M."/>
        </authorList>
    </citation>
    <scope>NUCLEOTIDE SEQUENCE [LARGE SCALE GENOMIC DNA]</scope>
    <source>
        <strain evidence="1">Sse05_10M</strain>
    </source>
</reference>
<protein>
    <submittedName>
        <fullName evidence="1">Uncharacterized protein</fullName>
    </submittedName>
</protein>
<evidence type="ECO:0000313" key="2">
    <source>
        <dbReference type="Proteomes" id="UP000693946"/>
    </source>
</evidence>
<organism evidence="1 2">
    <name type="scientific">Solea senegalensis</name>
    <name type="common">Senegalese sole</name>
    <dbReference type="NCBI Taxonomy" id="28829"/>
    <lineage>
        <taxon>Eukaryota</taxon>
        <taxon>Metazoa</taxon>
        <taxon>Chordata</taxon>
        <taxon>Craniata</taxon>
        <taxon>Vertebrata</taxon>
        <taxon>Euteleostomi</taxon>
        <taxon>Actinopterygii</taxon>
        <taxon>Neopterygii</taxon>
        <taxon>Teleostei</taxon>
        <taxon>Neoteleostei</taxon>
        <taxon>Acanthomorphata</taxon>
        <taxon>Carangaria</taxon>
        <taxon>Pleuronectiformes</taxon>
        <taxon>Pleuronectoidei</taxon>
        <taxon>Soleidae</taxon>
        <taxon>Solea</taxon>
    </lineage>
</organism>
<dbReference type="EMBL" id="JAGKHQ010000014">
    <property type="protein sequence ID" value="KAG7498794.1"/>
    <property type="molecule type" value="Genomic_DNA"/>
</dbReference>
<proteinExistence type="predicted"/>
<name>A0AAV6QZU2_SOLSE</name>
<gene>
    <name evidence="1" type="ORF">JOB18_020818</name>
</gene>